<gene>
    <name evidence="1" type="ORF">TM448B02607_0011</name>
</gene>
<protein>
    <submittedName>
        <fullName evidence="1">Uncharacterized protein</fullName>
    </submittedName>
</protein>
<dbReference type="EMBL" id="MT144930">
    <property type="protein sequence ID" value="QJI01533.1"/>
    <property type="molecule type" value="Genomic_DNA"/>
</dbReference>
<reference evidence="1" key="1">
    <citation type="submission" date="2020-03" db="EMBL/GenBank/DDBJ databases">
        <title>The deep terrestrial virosphere.</title>
        <authorList>
            <person name="Holmfeldt K."/>
            <person name="Nilsson E."/>
            <person name="Simone D."/>
            <person name="Lopez-Fernandez M."/>
            <person name="Wu X."/>
            <person name="de Brujin I."/>
            <person name="Lundin D."/>
            <person name="Andersson A."/>
            <person name="Bertilsson S."/>
            <person name="Dopson M."/>
        </authorList>
    </citation>
    <scope>NUCLEOTIDE SEQUENCE</scope>
    <source>
        <strain evidence="1">TM448B02607</strain>
    </source>
</reference>
<proteinExistence type="predicted"/>
<accession>A0A6M3XUS6</accession>
<organism evidence="1">
    <name type="scientific">viral metagenome</name>
    <dbReference type="NCBI Taxonomy" id="1070528"/>
    <lineage>
        <taxon>unclassified sequences</taxon>
        <taxon>metagenomes</taxon>
        <taxon>organismal metagenomes</taxon>
    </lineage>
</organism>
<name>A0A6M3XUS6_9ZZZZ</name>
<evidence type="ECO:0000313" key="1">
    <source>
        <dbReference type="EMBL" id="QJI01533.1"/>
    </source>
</evidence>
<sequence length="90" mass="10733">MEEEMKFKKEFLQEMEGKTIQKTIIDHSRWSVLYERVFEYGGKLYCTHYSVGATEQQDEGPYEYEPDEIECQEVKPVEKLVIVYEIIEGN</sequence>
<dbReference type="AlphaFoldDB" id="A0A6M3XUS6"/>